<sequence length="298" mass="32961">MRASLRSYATALKSFSSSPSTFRILSTGTSHLPPPKTLYVLDSSFNPPTLAHLRIATSALLNDTHASAGPKRLLLLLATQNADKAPKPAAFEQRLLMMQIFASDLLSSLRSSTSTSTSPVTSPLTKDQDWDQNTEEIGVDIAVTKLPYFMDKAEAIDGSGEYGRGTPQVHLVGFDTLIRILDSKYYPPDHTLQPLVPFLEKHRLRVTYRTDDQWGAGEAQDGYLKDIKEGKRAREKARKEWVSQGRIELIEGRVGGEEVVSSTKVREAVKGGNEAALRRLVTGGVADWIMEEDLYKNE</sequence>
<evidence type="ECO:0000256" key="5">
    <source>
        <dbReference type="ARBA" id="ARBA00022741"/>
    </source>
</evidence>
<accession>A0A9P6VE86</accession>
<evidence type="ECO:0000256" key="4">
    <source>
        <dbReference type="ARBA" id="ARBA00022695"/>
    </source>
</evidence>
<evidence type="ECO:0000256" key="8">
    <source>
        <dbReference type="ARBA" id="ARBA00049001"/>
    </source>
</evidence>
<dbReference type="OrthoDB" id="5591297at2759"/>
<keyword evidence="2" id="KW-0662">Pyridine nucleotide biosynthesis</keyword>
<comment type="pathway">
    <text evidence="1">Cofactor biosynthesis; NAD(+) biosynthesis.</text>
</comment>
<organism evidence="10 11">
    <name type="scientific">Hyphodiscus hymeniophilus</name>
    <dbReference type="NCBI Taxonomy" id="353542"/>
    <lineage>
        <taxon>Eukaryota</taxon>
        <taxon>Fungi</taxon>
        <taxon>Dikarya</taxon>
        <taxon>Ascomycota</taxon>
        <taxon>Pezizomycotina</taxon>
        <taxon>Leotiomycetes</taxon>
        <taxon>Helotiales</taxon>
        <taxon>Hyphodiscaceae</taxon>
        <taxon>Hyphodiscus</taxon>
    </lineage>
</organism>
<dbReference type="GO" id="GO:0005524">
    <property type="term" value="F:ATP binding"/>
    <property type="evidence" value="ECO:0007669"/>
    <property type="project" value="UniProtKB-KW"/>
</dbReference>
<comment type="catalytic activity">
    <reaction evidence="8">
        <text>beta-nicotinamide D-ribonucleotide + ATP + H(+) = diphosphate + NAD(+)</text>
        <dbReference type="Rhea" id="RHEA:21360"/>
        <dbReference type="ChEBI" id="CHEBI:14649"/>
        <dbReference type="ChEBI" id="CHEBI:15378"/>
        <dbReference type="ChEBI" id="CHEBI:30616"/>
        <dbReference type="ChEBI" id="CHEBI:33019"/>
        <dbReference type="ChEBI" id="CHEBI:57540"/>
        <dbReference type="EC" id="2.7.7.1"/>
    </reaction>
</comment>
<dbReference type="Gene3D" id="3.40.50.620">
    <property type="entry name" value="HUPs"/>
    <property type="match status" value="1"/>
</dbReference>
<name>A0A9P6VE86_9HELO</name>
<keyword evidence="11" id="KW-1185">Reference proteome</keyword>
<evidence type="ECO:0000256" key="6">
    <source>
        <dbReference type="ARBA" id="ARBA00022840"/>
    </source>
</evidence>
<dbReference type="GO" id="GO:0016887">
    <property type="term" value="F:ATP hydrolysis activity"/>
    <property type="evidence" value="ECO:0007669"/>
    <property type="project" value="TreeGrafter"/>
</dbReference>
<keyword evidence="4 10" id="KW-0548">Nucleotidyltransferase</keyword>
<dbReference type="InterPro" id="IPR014729">
    <property type="entry name" value="Rossmann-like_a/b/a_fold"/>
</dbReference>
<comment type="caution">
    <text evidence="10">The sequence shown here is derived from an EMBL/GenBank/DDBJ whole genome shotgun (WGS) entry which is preliminary data.</text>
</comment>
<dbReference type="AlphaFoldDB" id="A0A9P6VE86"/>
<feature type="compositionally biased region" description="Low complexity" evidence="9">
    <location>
        <begin position="112"/>
        <end position="125"/>
    </location>
</feature>
<dbReference type="PANTHER" id="PTHR31285:SF0">
    <property type="entry name" value="NICOTINAMIDE MONONUCLEOTIDE ADENYLYLTRANSFERASE"/>
    <property type="match status" value="1"/>
</dbReference>
<protein>
    <submittedName>
        <fullName evidence="10">Nicotinamide mononucleotide adenylyltransferase</fullName>
    </submittedName>
</protein>
<proteinExistence type="predicted"/>
<keyword evidence="3" id="KW-0808">Transferase</keyword>
<keyword evidence="7" id="KW-0520">NAD</keyword>
<dbReference type="Proteomes" id="UP000785200">
    <property type="component" value="Unassembled WGS sequence"/>
</dbReference>
<evidence type="ECO:0000256" key="1">
    <source>
        <dbReference type="ARBA" id="ARBA00004790"/>
    </source>
</evidence>
<dbReference type="GO" id="GO:0005737">
    <property type="term" value="C:cytoplasm"/>
    <property type="evidence" value="ECO:0007669"/>
    <property type="project" value="TreeGrafter"/>
</dbReference>
<dbReference type="InterPro" id="IPR005248">
    <property type="entry name" value="NadD/NMNAT"/>
</dbReference>
<evidence type="ECO:0000256" key="3">
    <source>
        <dbReference type="ARBA" id="ARBA00022679"/>
    </source>
</evidence>
<dbReference type="PANTHER" id="PTHR31285">
    <property type="entry name" value="NICOTINAMIDE MONONUCLEOTIDE ADENYLYLTRANSFERASE"/>
    <property type="match status" value="1"/>
</dbReference>
<feature type="region of interest" description="Disordered" evidence="9">
    <location>
        <begin position="112"/>
        <end position="131"/>
    </location>
</feature>
<dbReference type="GO" id="GO:0005634">
    <property type="term" value="C:nucleus"/>
    <property type="evidence" value="ECO:0007669"/>
    <property type="project" value="TreeGrafter"/>
</dbReference>
<dbReference type="EMBL" id="VNKQ01000017">
    <property type="protein sequence ID" value="KAG0646039.1"/>
    <property type="molecule type" value="Genomic_DNA"/>
</dbReference>
<evidence type="ECO:0000256" key="7">
    <source>
        <dbReference type="ARBA" id="ARBA00023027"/>
    </source>
</evidence>
<gene>
    <name evidence="10" type="ORF">D0Z07_7837</name>
</gene>
<dbReference type="CDD" id="cd02165">
    <property type="entry name" value="NMNAT"/>
    <property type="match status" value="1"/>
</dbReference>
<keyword evidence="6" id="KW-0067">ATP-binding</keyword>
<keyword evidence="5" id="KW-0547">Nucleotide-binding</keyword>
<evidence type="ECO:0000313" key="11">
    <source>
        <dbReference type="Proteomes" id="UP000785200"/>
    </source>
</evidence>
<evidence type="ECO:0000256" key="2">
    <source>
        <dbReference type="ARBA" id="ARBA00022642"/>
    </source>
</evidence>
<reference evidence="10" key="1">
    <citation type="submission" date="2019-07" db="EMBL/GenBank/DDBJ databases">
        <title>Hyphodiscus hymeniophilus genome sequencing and assembly.</title>
        <authorList>
            <person name="Kramer G."/>
            <person name="Nodwell J."/>
        </authorList>
    </citation>
    <scope>NUCLEOTIDE SEQUENCE</scope>
    <source>
        <strain evidence="10">ATCC 34498</strain>
    </source>
</reference>
<dbReference type="GO" id="GO:0009435">
    <property type="term" value="P:NAD+ biosynthetic process"/>
    <property type="evidence" value="ECO:0007669"/>
    <property type="project" value="InterPro"/>
</dbReference>
<dbReference type="GO" id="GO:0000309">
    <property type="term" value="F:nicotinamide-nucleotide adenylyltransferase activity"/>
    <property type="evidence" value="ECO:0007669"/>
    <property type="project" value="UniProtKB-EC"/>
</dbReference>
<dbReference type="SUPFAM" id="SSF52374">
    <property type="entry name" value="Nucleotidylyl transferase"/>
    <property type="match status" value="1"/>
</dbReference>
<evidence type="ECO:0000256" key="9">
    <source>
        <dbReference type="SAM" id="MobiDB-lite"/>
    </source>
</evidence>
<evidence type="ECO:0000313" key="10">
    <source>
        <dbReference type="EMBL" id="KAG0646039.1"/>
    </source>
</evidence>